<evidence type="ECO:0000259" key="7">
    <source>
        <dbReference type="Pfam" id="PF23598"/>
    </source>
</evidence>
<dbReference type="Pfam" id="PF23559">
    <property type="entry name" value="WHD_DRP"/>
    <property type="match status" value="1"/>
</dbReference>
<keyword evidence="9" id="KW-1185">Reference proteome</keyword>
<dbReference type="PANTHER" id="PTHR23155:SF955">
    <property type="entry name" value="AAA+ ATPASE DOMAIN-CONTAINING PROTEIN"/>
    <property type="match status" value="1"/>
</dbReference>
<dbReference type="InterPro" id="IPR036388">
    <property type="entry name" value="WH-like_DNA-bd_sf"/>
</dbReference>
<feature type="region of interest" description="Disordered" evidence="3">
    <location>
        <begin position="350"/>
        <end position="465"/>
    </location>
</feature>
<feature type="compositionally biased region" description="Low complexity" evidence="3">
    <location>
        <begin position="404"/>
        <end position="414"/>
    </location>
</feature>
<dbReference type="Gene3D" id="3.40.50.300">
    <property type="entry name" value="P-loop containing nucleotide triphosphate hydrolases"/>
    <property type="match status" value="1"/>
</dbReference>
<organism evidence="8 9">
    <name type="scientific">Quillaja saponaria</name>
    <name type="common">Soap bark tree</name>
    <dbReference type="NCBI Taxonomy" id="32244"/>
    <lineage>
        <taxon>Eukaryota</taxon>
        <taxon>Viridiplantae</taxon>
        <taxon>Streptophyta</taxon>
        <taxon>Embryophyta</taxon>
        <taxon>Tracheophyta</taxon>
        <taxon>Spermatophyta</taxon>
        <taxon>Magnoliopsida</taxon>
        <taxon>eudicotyledons</taxon>
        <taxon>Gunneridae</taxon>
        <taxon>Pentapetalae</taxon>
        <taxon>rosids</taxon>
        <taxon>fabids</taxon>
        <taxon>Fabales</taxon>
        <taxon>Quillajaceae</taxon>
        <taxon>Quillaja</taxon>
    </lineage>
</organism>
<dbReference type="PRINTS" id="PR00364">
    <property type="entry name" value="DISEASERSIST"/>
</dbReference>
<dbReference type="InterPro" id="IPR055414">
    <property type="entry name" value="LRR_R13L4/SHOC2-like"/>
</dbReference>
<evidence type="ECO:0000313" key="9">
    <source>
        <dbReference type="Proteomes" id="UP001163823"/>
    </source>
</evidence>
<feature type="domain" description="NB-ARC" evidence="5">
    <location>
        <begin position="618"/>
        <end position="760"/>
    </location>
</feature>
<dbReference type="InterPro" id="IPR058922">
    <property type="entry name" value="WHD_DRP"/>
</dbReference>
<dbReference type="SUPFAM" id="SSF52058">
    <property type="entry name" value="L domain-like"/>
    <property type="match status" value="1"/>
</dbReference>
<evidence type="ECO:0000256" key="4">
    <source>
        <dbReference type="SAM" id="Phobius"/>
    </source>
</evidence>
<dbReference type="InterPro" id="IPR032675">
    <property type="entry name" value="LRR_dom_sf"/>
</dbReference>
<name>A0AAD7PDV0_QUISA</name>
<feature type="compositionally biased region" description="Acidic residues" evidence="3">
    <location>
        <begin position="415"/>
        <end position="424"/>
    </location>
</feature>
<keyword evidence="4" id="KW-0812">Transmembrane</keyword>
<evidence type="ECO:0000313" key="8">
    <source>
        <dbReference type="EMBL" id="KAJ7951462.1"/>
    </source>
</evidence>
<dbReference type="EMBL" id="JARAOO010000011">
    <property type="protein sequence ID" value="KAJ7951462.1"/>
    <property type="molecule type" value="Genomic_DNA"/>
</dbReference>
<dbReference type="Gene3D" id="3.80.10.10">
    <property type="entry name" value="Ribonuclease Inhibitor"/>
    <property type="match status" value="1"/>
</dbReference>
<evidence type="ECO:0000256" key="2">
    <source>
        <dbReference type="ARBA" id="ARBA00022821"/>
    </source>
</evidence>
<proteinExistence type="predicted"/>
<dbReference type="PANTHER" id="PTHR23155">
    <property type="entry name" value="DISEASE RESISTANCE PROTEIN RP"/>
    <property type="match status" value="1"/>
</dbReference>
<feature type="domain" description="Disease resistance R13L4/SHOC-2-like LRR" evidence="7">
    <location>
        <begin position="990"/>
        <end position="1281"/>
    </location>
</feature>
<dbReference type="Proteomes" id="UP001163823">
    <property type="component" value="Chromosome 11"/>
</dbReference>
<protein>
    <submittedName>
        <fullName evidence="8">Disease resistance protein</fullName>
    </submittedName>
</protein>
<keyword evidence="4" id="KW-1133">Transmembrane helix</keyword>
<evidence type="ECO:0000259" key="5">
    <source>
        <dbReference type="Pfam" id="PF00931"/>
    </source>
</evidence>
<evidence type="ECO:0000256" key="1">
    <source>
        <dbReference type="ARBA" id="ARBA00022737"/>
    </source>
</evidence>
<feature type="domain" description="Disease resistance protein winged helix" evidence="6">
    <location>
        <begin position="840"/>
        <end position="904"/>
    </location>
</feature>
<evidence type="ECO:0000256" key="3">
    <source>
        <dbReference type="SAM" id="MobiDB-lite"/>
    </source>
</evidence>
<dbReference type="Pfam" id="PF23598">
    <property type="entry name" value="LRR_14"/>
    <property type="match status" value="1"/>
</dbReference>
<sequence length="1296" mass="151454">MVDDHRFIIFVFWSFLVILSIAFMLINVISIAILVYLNYLEEDVRWIKTESELLDALSRDVDKFTKSCDEILFKCCLWDLKINQSEIKLQPNGVEKDWLSATKNLVAEAKSCTATFYTLQRKRFYFVLAILEPININVHEIKRIKMAISDHLQKKKLYSFDIYGLMEVSRSKIRSLKIVGYKPPDHDPIQKRKPALTESFNETACNLIKSRIEASICGMAEEIQLIISLLFLYAFLKDSHGLELESEIEKAWWRQAKEIINVTELAITIECRPAQLWWIPGFDKWKAMSKLKKKMKHIHTTFVDLLDKKDKYGFKFMRELELSGTLCRPLQPQELQQEHQEVPLQEIQQEELGEQQQQRQEQEQHQLREQQEQQQQQQDQPQEQQEEPEHPQEQPQEELEEQQEQQQEQEQQEQQQDEPQEQQEDPEHQQEELEEQQQQQQQEDWPQEQPLEELEEQQQQDQDDRNISSAIKEIQLKLDDVPRTWWQVRNEVDILCNQLENLYTLLKEKKSVDVSLCKLRYDVCLEQIKNIAKIAESSIRFRMKKPAEQRDIDEDIEQHPILKDIDQIQNAIILLQRSIGVFYVENQKETVEATSIVGFEEDIPELLTTIFNNYDNSRKNSPVIIPIVGMNGIGKTTLVKEIYYHSSIAEHFPIRAWVRVQKKENILLATRNMNEKILSIKVVRHKLEESPCFLVLDGISSNEEFDTLEKDLFPTTTEGSIILLTTCCKTVASHVNPRGTVHLRLRTKGESWLLFEQTTCRIDANRKKYAQTLGRFGGLPVAIFSLGSSITGKEDDVKELPSLEQINHGQNQKPWLYTMKNNLEYLANQTVRDCLSYFILFPKDYEIPARRLITLWVAEGLVSDGADNSVEHVAKNILLELINRNIIQVVEIKPNGDVKTCRMPCTLREHIFRDNRRTARSWSTNPSLGHRFGYRFDGDDPNLTQNHEFDNNALQPKKYPLSILFFDTREGNRPGEDIEYFLRRKIAGERFIKLKVLDLERVFRPQLPNSIGNLIELRYLGLRWTYLQDIPSTIGNLRKLQTLDLKRTNLLTLPKTIWKLQKLRHLYLDKNHPKEFMHKAKPSSLLNLQTLKGVYLDEKSPLLDGLPKLTNLHNLKLKFQLNETQQNTGWQEKIQSLEHLQSLKLRSIASSNKPLNLNLGDLTMLQKLSTVRLFGKLDNLPVFPDSLSDLTLSASGLESDPMPDLEKLPQLKALCMYADSFIGKKMVCSAGGFPKLLVLKIWKLMALDEWKIEKKAMQNLRELDIRQCKRLEVTLGLDHLNLQKRYSEDMSKKFRF</sequence>
<dbReference type="KEGG" id="qsa:O6P43_027505"/>
<dbReference type="Pfam" id="PF00931">
    <property type="entry name" value="NB-ARC"/>
    <property type="match status" value="1"/>
</dbReference>
<feature type="transmembrane region" description="Helical" evidence="4">
    <location>
        <begin position="7"/>
        <end position="37"/>
    </location>
</feature>
<keyword evidence="2" id="KW-0611">Plant defense</keyword>
<comment type="caution">
    <text evidence="8">The sequence shown here is derived from an EMBL/GenBank/DDBJ whole genome shotgun (WGS) entry which is preliminary data.</text>
</comment>
<feature type="compositionally biased region" description="Low complexity" evidence="3">
    <location>
        <begin position="372"/>
        <end position="383"/>
    </location>
</feature>
<dbReference type="Gene3D" id="1.10.10.10">
    <property type="entry name" value="Winged helix-like DNA-binding domain superfamily/Winged helix DNA-binding domain"/>
    <property type="match status" value="1"/>
</dbReference>
<accession>A0AAD7PDV0</accession>
<feature type="compositionally biased region" description="Basic and acidic residues" evidence="3">
    <location>
        <begin position="360"/>
        <end position="371"/>
    </location>
</feature>
<dbReference type="GO" id="GO:0098542">
    <property type="term" value="P:defense response to other organism"/>
    <property type="evidence" value="ECO:0007669"/>
    <property type="project" value="TreeGrafter"/>
</dbReference>
<dbReference type="InterPro" id="IPR002182">
    <property type="entry name" value="NB-ARC"/>
</dbReference>
<keyword evidence="4" id="KW-0472">Membrane</keyword>
<dbReference type="SUPFAM" id="SSF52540">
    <property type="entry name" value="P-loop containing nucleoside triphosphate hydrolases"/>
    <property type="match status" value="1"/>
</dbReference>
<dbReference type="InterPro" id="IPR027417">
    <property type="entry name" value="P-loop_NTPase"/>
</dbReference>
<reference evidence="8" key="1">
    <citation type="journal article" date="2023" name="Science">
        <title>Elucidation of the pathway for biosynthesis of saponin adjuvants from the soapbark tree.</title>
        <authorList>
            <person name="Reed J."/>
            <person name="Orme A."/>
            <person name="El-Demerdash A."/>
            <person name="Owen C."/>
            <person name="Martin L.B.B."/>
            <person name="Misra R.C."/>
            <person name="Kikuchi S."/>
            <person name="Rejzek M."/>
            <person name="Martin A.C."/>
            <person name="Harkess A."/>
            <person name="Leebens-Mack J."/>
            <person name="Louveau T."/>
            <person name="Stephenson M.J."/>
            <person name="Osbourn A."/>
        </authorList>
    </citation>
    <scope>NUCLEOTIDE SEQUENCE</scope>
    <source>
        <strain evidence="8">S10</strain>
    </source>
</reference>
<dbReference type="GO" id="GO:0043531">
    <property type="term" value="F:ADP binding"/>
    <property type="evidence" value="ECO:0007669"/>
    <property type="project" value="InterPro"/>
</dbReference>
<keyword evidence="1" id="KW-0677">Repeat</keyword>
<feature type="compositionally biased region" description="Low complexity" evidence="3">
    <location>
        <begin position="436"/>
        <end position="449"/>
    </location>
</feature>
<dbReference type="InterPro" id="IPR044974">
    <property type="entry name" value="Disease_R_plants"/>
</dbReference>
<gene>
    <name evidence="8" type="ORF">O6P43_027505</name>
</gene>
<evidence type="ECO:0000259" key="6">
    <source>
        <dbReference type="Pfam" id="PF23559"/>
    </source>
</evidence>